<protein>
    <submittedName>
        <fullName evidence="5">PAS domain S-box protein</fullName>
    </submittedName>
</protein>
<reference evidence="5 6" key="1">
    <citation type="submission" date="2019-12" db="EMBL/GenBank/DDBJ databases">
        <authorList>
            <person name="Zhang Y.-J."/>
        </authorList>
    </citation>
    <scope>NUCLEOTIDE SEQUENCE [LARGE SCALE GENOMIC DNA]</scope>
    <source>
        <strain evidence="5 6">CY05</strain>
    </source>
</reference>
<keyword evidence="2" id="KW-0238">DNA-binding</keyword>
<dbReference type="RefSeq" id="WP_157024816.1">
    <property type="nucleotide sequence ID" value="NZ_WQLV01000027.1"/>
</dbReference>
<dbReference type="PANTHER" id="PTHR44688:SF16">
    <property type="entry name" value="DNA-BINDING TRANSCRIPTIONAL ACTIVATOR DEVR_DOSR"/>
    <property type="match status" value="1"/>
</dbReference>
<dbReference type="PROSITE" id="PS00622">
    <property type="entry name" value="HTH_LUXR_1"/>
    <property type="match status" value="1"/>
</dbReference>
<keyword evidence="3" id="KW-0804">Transcription</keyword>
<evidence type="ECO:0000256" key="3">
    <source>
        <dbReference type="ARBA" id="ARBA00023163"/>
    </source>
</evidence>
<dbReference type="Proteomes" id="UP000478892">
    <property type="component" value="Unassembled WGS sequence"/>
</dbReference>
<keyword evidence="1" id="KW-0805">Transcription regulation</keyword>
<evidence type="ECO:0000259" key="4">
    <source>
        <dbReference type="PROSITE" id="PS50043"/>
    </source>
</evidence>
<dbReference type="InterPro" id="IPR000014">
    <property type="entry name" value="PAS"/>
</dbReference>
<comment type="caution">
    <text evidence="5">The sequence shown here is derived from an EMBL/GenBank/DDBJ whole genome shotgun (WGS) entry which is preliminary data.</text>
</comment>
<evidence type="ECO:0000256" key="2">
    <source>
        <dbReference type="ARBA" id="ARBA00023125"/>
    </source>
</evidence>
<dbReference type="NCBIfam" id="TIGR00229">
    <property type="entry name" value="sensory_box"/>
    <property type="match status" value="1"/>
</dbReference>
<dbReference type="PRINTS" id="PR00038">
    <property type="entry name" value="HTHLUXR"/>
</dbReference>
<dbReference type="CDD" id="cd06170">
    <property type="entry name" value="LuxR_C_like"/>
    <property type="match status" value="1"/>
</dbReference>
<dbReference type="SUPFAM" id="SSF55785">
    <property type="entry name" value="PYP-like sensor domain (PAS domain)"/>
    <property type="match status" value="1"/>
</dbReference>
<dbReference type="PANTHER" id="PTHR44688">
    <property type="entry name" value="DNA-BINDING TRANSCRIPTIONAL ACTIVATOR DEVR_DOSR"/>
    <property type="match status" value="1"/>
</dbReference>
<evidence type="ECO:0000313" key="6">
    <source>
        <dbReference type="Proteomes" id="UP000478892"/>
    </source>
</evidence>
<dbReference type="InterPro" id="IPR035965">
    <property type="entry name" value="PAS-like_dom_sf"/>
</dbReference>
<dbReference type="InterPro" id="IPR000792">
    <property type="entry name" value="Tscrpt_reg_LuxR_C"/>
</dbReference>
<dbReference type="CDD" id="cd00130">
    <property type="entry name" value="PAS"/>
    <property type="match status" value="1"/>
</dbReference>
<gene>
    <name evidence="5" type="ORF">GO984_22665</name>
</gene>
<name>A0A6L6WPK0_9RHOB</name>
<dbReference type="Gene3D" id="1.10.10.10">
    <property type="entry name" value="Winged helix-like DNA-binding domain superfamily/Winged helix DNA-binding domain"/>
    <property type="match status" value="1"/>
</dbReference>
<accession>A0A6L6WPK0</accession>
<dbReference type="SMART" id="SM00421">
    <property type="entry name" value="HTH_LUXR"/>
    <property type="match status" value="1"/>
</dbReference>
<dbReference type="SUPFAM" id="SSF46894">
    <property type="entry name" value="C-terminal effector domain of the bipartite response regulators"/>
    <property type="match status" value="1"/>
</dbReference>
<organism evidence="5 6">
    <name type="scientific">Parasedimentitalea huanghaiensis</name>
    <dbReference type="NCBI Taxonomy" id="2682100"/>
    <lineage>
        <taxon>Bacteria</taxon>
        <taxon>Pseudomonadati</taxon>
        <taxon>Pseudomonadota</taxon>
        <taxon>Alphaproteobacteria</taxon>
        <taxon>Rhodobacterales</taxon>
        <taxon>Paracoccaceae</taxon>
        <taxon>Parasedimentitalea</taxon>
    </lineage>
</organism>
<proteinExistence type="predicted"/>
<dbReference type="Gene3D" id="3.30.450.20">
    <property type="entry name" value="PAS domain"/>
    <property type="match status" value="1"/>
</dbReference>
<feature type="domain" description="HTH luxR-type" evidence="4">
    <location>
        <begin position="116"/>
        <end position="181"/>
    </location>
</feature>
<sequence>MKDDLETLVFDHSPVGLIYAENRVIRRSNPRFAQMFGYRNGELDGHSLSKLYPSIEEYERIGNLGLRKMHGSGEYQDERIMSRRDGAHFWCRVRGQSMDPQTPFARSVWSFADISDHRPIADMTARERQVAKMMAEGLTSKEIARDLDISPRTVEVHRARLLDKFEARNSLELIARLAGLPI</sequence>
<dbReference type="Pfam" id="PF00196">
    <property type="entry name" value="GerE"/>
    <property type="match status" value="1"/>
</dbReference>
<dbReference type="Pfam" id="PF13426">
    <property type="entry name" value="PAS_9"/>
    <property type="match status" value="1"/>
</dbReference>
<keyword evidence="6" id="KW-1185">Reference proteome</keyword>
<dbReference type="InterPro" id="IPR036388">
    <property type="entry name" value="WH-like_DNA-bd_sf"/>
</dbReference>
<dbReference type="EMBL" id="WQLV01000027">
    <property type="protein sequence ID" value="MVO18615.1"/>
    <property type="molecule type" value="Genomic_DNA"/>
</dbReference>
<evidence type="ECO:0000313" key="5">
    <source>
        <dbReference type="EMBL" id="MVO18615.1"/>
    </source>
</evidence>
<dbReference type="GO" id="GO:0006355">
    <property type="term" value="P:regulation of DNA-templated transcription"/>
    <property type="evidence" value="ECO:0007669"/>
    <property type="project" value="InterPro"/>
</dbReference>
<dbReference type="GO" id="GO:0003677">
    <property type="term" value="F:DNA binding"/>
    <property type="evidence" value="ECO:0007669"/>
    <property type="project" value="UniProtKB-KW"/>
</dbReference>
<evidence type="ECO:0000256" key="1">
    <source>
        <dbReference type="ARBA" id="ARBA00023015"/>
    </source>
</evidence>
<dbReference type="PROSITE" id="PS50043">
    <property type="entry name" value="HTH_LUXR_2"/>
    <property type="match status" value="1"/>
</dbReference>
<dbReference type="InterPro" id="IPR016032">
    <property type="entry name" value="Sig_transdc_resp-reg_C-effctor"/>
</dbReference>
<dbReference type="AlphaFoldDB" id="A0A6L6WPK0"/>